<feature type="compositionally biased region" description="Low complexity" evidence="1">
    <location>
        <begin position="22"/>
        <end position="32"/>
    </location>
</feature>
<dbReference type="AlphaFoldDB" id="A0A1X6NKU4"/>
<dbReference type="EMBL" id="KV919709">
    <property type="protein sequence ID" value="OSX69192.1"/>
    <property type="molecule type" value="Genomic_DNA"/>
</dbReference>
<dbReference type="Gene3D" id="3.90.190.10">
    <property type="entry name" value="Protein tyrosine phosphatase superfamily"/>
    <property type="match status" value="1"/>
</dbReference>
<feature type="region of interest" description="Disordered" evidence="1">
    <location>
        <begin position="1"/>
        <end position="32"/>
    </location>
</feature>
<dbReference type="InterPro" id="IPR050561">
    <property type="entry name" value="PTP"/>
</dbReference>
<dbReference type="SUPFAM" id="SSF52799">
    <property type="entry name" value="(Phosphotyrosine protein) phosphatases II"/>
    <property type="match status" value="1"/>
</dbReference>
<gene>
    <name evidence="3" type="ORF">BU14_1755s0001</name>
</gene>
<accession>A0A1X6NKU4</accession>
<proteinExistence type="predicted"/>
<name>A0A1X6NKU4_PORUM</name>
<dbReference type="OrthoDB" id="5632at2759"/>
<dbReference type="PANTHER" id="PTHR23339">
    <property type="entry name" value="TYROSINE SPECIFIC PROTEIN PHOSPHATASE AND DUAL SPECIFICITY PROTEIN PHOSPHATASE"/>
    <property type="match status" value="1"/>
</dbReference>
<reference evidence="3 4" key="1">
    <citation type="submission" date="2017-03" db="EMBL/GenBank/DDBJ databases">
        <title>WGS assembly of Porphyra umbilicalis.</title>
        <authorList>
            <person name="Brawley S.H."/>
            <person name="Blouin N.A."/>
            <person name="Ficko-Blean E."/>
            <person name="Wheeler G.L."/>
            <person name="Lohr M."/>
            <person name="Goodson H.V."/>
            <person name="Jenkins J.W."/>
            <person name="Blaby-Haas C.E."/>
            <person name="Helliwell K.E."/>
            <person name="Chan C."/>
            <person name="Marriage T."/>
            <person name="Bhattacharya D."/>
            <person name="Klein A.S."/>
            <person name="Badis Y."/>
            <person name="Brodie J."/>
            <person name="Cao Y."/>
            <person name="Collen J."/>
            <person name="Dittami S.M."/>
            <person name="Gachon C.M."/>
            <person name="Green B.R."/>
            <person name="Karpowicz S."/>
            <person name="Kim J.W."/>
            <person name="Kudahl U."/>
            <person name="Lin S."/>
            <person name="Michel G."/>
            <person name="Mittag M."/>
            <person name="Olson B.J."/>
            <person name="Pangilinan J."/>
            <person name="Peng Y."/>
            <person name="Qiu H."/>
            <person name="Shu S."/>
            <person name="Singer J.T."/>
            <person name="Smith A.G."/>
            <person name="Sprecher B.N."/>
            <person name="Wagner V."/>
            <person name="Wang W."/>
            <person name="Wang Z.-Y."/>
            <person name="Yan J."/>
            <person name="Yarish C."/>
            <person name="Zoeuner-Riek S."/>
            <person name="Zhuang Y."/>
            <person name="Zou Y."/>
            <person name="Lindquist E.A."/>
            <person name="Grimwood J."/>
            <person name="Barry K."/>
            <person name="Rokhsar D.S."/>
            <person name="Schmutz J."/>
            <person name="Stiller J.W."/>
            <person name="Grossman A.R."/>
            <person name="Prochnik S.E."/>
        </authorList>
    </citation>
    <scope>NUCLEOTIDE SEQUENCE [LARGE SCALE GENOMIC DNA]</scope>
    <source>
        <strain evidence="3">4086291</strain>
    </source>
</reference>
<dbReference type="InterPro" id="IPR000387">
    <property type="entry name" value="Tyr_Pase_dom"/>
</dbReference>
<dbReference type="Proteomes" id="UP000218209">
    <property type="component" value="Unassembled WGS sequence"/>
</dbReference>
<feature type="compositionally biased region" description="Polar residues" evidence="1">
    <location>
        <begin position="1"/>
        <end position="10"/>
    </location>
</feature>
<feature type="domain" description="Tyrosine specific protein phosphatases" evidence="2">
    <location>
        <begin position="179"/>
        <end position="234"/>
    </location>
</feature>
<sequence length="294" mass="29342">MVSLLRSSFRGSTPPLAPSTPPSSSTSSTSLAGPVRALAASLHSLGPRGGLESAAGADMLPTRGSPVTPLAAAATPVPAAKLAGGVAATEATVVGRRPPSPPRAFHSLIARNGMRLLITRAPTAAELPTYPTALAAAGVTDLVVVTELTFPTAPFVAAGITVTDLPWENGLPPPPSVVAAWMALIDRADGVVACACMAGLGRAPTLVAAALVERGVSVAEAVGVVRARRRGAINGVQMGWLFAYVPGTAAAAGAKAAAASKRGAAKAERGGFARRGSSSGLLRLRRWSNEGVGG</sequence>
<organism evidence="3 4">
    <name type="scientific">Porphyra umbilicalis</name>
    <name type="common">Purple laver</name>
    <name type="synonym">Red alga</name>
    <dbReference type="NCBI Taxonomy" id="2786"/>
    <lineage>
        <taxon>Eukaryota</taxon>
        <taxon>Rhodophyta</taxon>
        <taxon>Bangiophyceae</taxon>
        <taxon>Bangiales</taxon>
        <taxon>Bangiaceae</taxon>
        <taxon>Porphyra</taxon>
    </lineage>
</organism>
<protein>
    <recommendedName>
        <fullName evidence="2">Tyrosine specific protein phosphatases domain-containing protein</fullName>
    </recommendedName>
</protein>
<dbReference type="InterPro" id="IPR029021">
    <property type="entry name" value="Prot-tyrosine_phosphatase-like"/>
</dbReference>
<evidence type="ECO:0000313" key="4">
    <source>
        <dbReference type="Proteomes" id="UP000218209"/>
    </source>
</evidence>
<dbReference type="PROSITE" id="PS50056">
    <property type="entry name" value="TYR_PHOSPHATASE_2"/>
    <property type="match status" value="1"/>
</dbReference>
<evidence type="ECO:0000313" key="3">
    <source>
        <dbReference type="EMBL" id="OSX69192.1"/>
    </source>
</evidence>
<keyword evidence="4" id="KW-1185">Reference proteome</keyword>
<evidence type="ECO:0000256" key="1">
    <source>
        <dbReference type="SAM" id="MobiDB-lite"/>
    </source>
</evidence>
<evidence type="ECO:0000259" key="2">
    <source>
        <dbReference type="PROSITE" id="PS50056"/>
    </source>
</evidence>